<evidence type="ECO:0008006" key="4">
    <source>
        <dbReference type="Google" id="ProtNLM"/>
    </source>
</evidence>
<reference evidence="2 3" key="1">
    <citation type="submission" date="2016-10" db="EMBL/GenBank/DDBJ databases">
        <authorList>
            <person name="de Groot N.N."/>
        </authorList>
    </citation>
    <scope>NUCLEOTIDE SEQUENCE [LARGE SCALE GENOMIC DNA]</scope>
    <source>
        <strain evidence="2 3">DSM 28010</strain>
    </source>
</reference>
<dbReference type="Proteomes" id="UP000199340">
    <property type="component" value="Unassembled WGS sequence"/>
</dbReference>
<dbReference type="EMBL" id="FNEB01000009">
    <property type="protein sequence ID" value="SDJ15799.1"/>
    <property type="molecule type" value="Genomic_DNA"/>
</dbReference>
<evidence type="ECO:0000313" key="3">
    <source>
        <dbReference type="Proteomes" id="UP000199340"/>
    </source>
</evidence>
<evidence type="ECO:0000313" key="2">
    <source>
        <dbReference type="EMBL" id="SDJ15799.1"/>
    </source>
</evidence>
<keyword evidence="1" id="KW-0732">Signal</keyword>
<dbReference type="OrthoDB" id="7857490at2"/>
<keyword evidence="3" id="KW-1185">Reference proteome</keyword>
<feature type="signal peptide" evidence="1">
    <location>
        <begin position="1"/>
        <end position="18"/>
    </location>
</feature>
<organism evidence="2 3">
    <name type="scientific">Lutimaribacter saemankumensis</name>
    <dbReference type="NCBI Taxonomy" id="490829"/>
    <lineage>
        <taxon>Bacteria</taxon>
        <taxon>Pseudomonadati</taxon>
        <taxon>Pseudomonadota</taxon>
        <taxon>Alphaproteobacteria</taxon>
        <taxon>Rhodobacterales</taxon>
        <taxon>Roseobacteraceae</taxon>
        <taxon>Lutimaribacter</taxon>
    </lineage>
</organism>
<evidence type="ECO:0000256" key="1">
    <source>
        <dbReference type="SAM" id="SignalP"/>
    </source>
</evidence>
<gene>
    <name evidence="2" type="ORF">SAMN05421850_109102</name>
</gene>
<protein>
    <recommendedName>
        <fullName evidence="4">MetA-pathway of phenol degradation</fullName>
    </recommendedName>
</protein>
<sequence length="211" mass="23022">MLRLAIMMWVMLSTPLVAGAWPRGKGDVFVVGYSYLVPSDTYSGIYGEWGLNDRLTFGLDLGRGVSGREKAILFLRAPLWSPGKGHRFAVELGAGRIAGRDVLRPGLSYGKGFDWAGRTGWVALDAVAEIHTETLVIDGKADLTLGLSVNENRKLMIQLQAGAQFGDAPFLRVVPSMTFAVSDRMKLEIGLSQSLRGHREAGIKAAIWLEF</sequence>
<dbReference type="RefSeq" id="WP_090029661.1">
    <property type="nucleotide sequence ID" value="NZ_FNEB01000009.1"/>
</dbReference>
<name>A0A1G8RFX2_9RHOB</name>
<dbReference type="AlphaFoldDB" id="A0A1G8RFX2"/>
<proteinExistence type="predicted"/>
<accession>A0A1G8RFX2</accession>
<dbReference type="STRING" id="490829.SAMN05421850_109102"/>
<feature type="chain" id="PRO_5011443971" description="MetA-pathway of phenol degradation" evidence="1">
    <location>
        <begin position="19"/>
        <end position="211"/>
    </location>
</feature>